<protein>
    <submittedName>
        <fullName evidence="1">Uncharacterized protein</fullName>
    </submittedName>
</protein>
<dbReference type="AlphaFoldDB" id="A0A9J5XYU3"/>
<dbReference type="Proteomes" id="UP000824120">
    <property type="component" value="Chromosome 8"/>
</dbReference>
<organism evidence="1 2">
    <name type="scientific">Solanum commersonii</name>
    <name type="common">Commerson's wild potato</name>
    <name type="synonym">Commerson's nightshade</name>
    <dbReference type="NCBI Taxonomy" id="4109"/>
    <lineage>
        <taxon>Eukaryota</taxon>
        <taxon>Viridiplantae</taxon>
        <taxon>Streptophyta</taxon>
        <taxon>Embryophyta</taxon>
        <taxon>Tracheophyta</taxon>
        <taxon>Spermatophyta</taxon>
        <taxon>Magnoliopsida</taxon>
        <taxon>eudicotyledons</taxon>
        <taxon>Gunneridae</taxon>
        <taxon>Pentapetalae</taxon>
        <taxon>asterids</taxon>
        <taxon>lamiids</taxon>
        <taxon>Solanales</taxon>
        <taxon>Solanaceae</taxon>
        <taxon>Solanoideae</taxon>
        <taxon>Solaneae</taxon>
        <taxon>Solanum</taxon>
    </lineage>
</organism>
<accession>A0A9J5XYU3</accession>
<keyword evidence="2" id="KW-1185">Reference proteome</keyword>
<gene>
    <name evidence="1" type="ORF">H5410_043428</name>
</gene>
<evidence type="ECO:0000313" key="1">
    <source>
        <dbReference type="EMBL" id="KAG5592914.1"/>
    </source>
</evidence>
<evidence type="ECO:0000313" key="2">
    <source>
        <dbReference type="Proteomes" id="UP000824120"/>
    </source>
</evidence>
<dbReference type="EMBL" id="JACXVP010000008">
    <property type="protein sequence ID" value="KAG5592914.1"/>
    <property type="molecule type" value="Genomic_DNA"/>
</dbReference>
<comment type="caution">
    <text evidence="1">The sequence shown here is derived from an EMBL/GenBank/DDBJ whole genome shotgun (WGS) entry which is preliminary data.</text>
</comment>
<sequence length="69" mass="8154">MEVEYNGALYKNKGDIQKRNNYEGYQIVEPYYEDLGESGGDESEKRGVHLRKWVWIKCGAFDYRPFILS</sequence>
<proteinExistence type="predicted"/>
<reference evidence="1 2" key="1">
    <citation type="submission" date="2020-09" db="EMBL/GenBank/DDBJ databases">
        <title>De no assembly of potato wild relative species, Solanum commersonii.</title>
        <authorList>
            <person name="Cho K."/>
        </authorList>
    </citation>
    <scope>NUCLEOTIDE SEQUENCE [LARGE SCALE GENOMIC DNA]</scope>
    <source>
        <strain evidence="1">LZ3.2</strain>
        <tissue evidence="1">Leaf</tissue>
    </source>
</reference>
<name>A0A9J5XYU3_SOLCO</name>